<sequence length="331" mass="33901">MSGIGRRDRSRIDGSTCGTGEARRGGRMVEPMKAIQYERVGGPEVLELVEVPVPEPIGEQVRVAVRAAGVNPADWKFREGLMPGAPDFPRRAGIEIAGFVEAAGPDAAWRVGDEVIGWSQTGGYAEYALAIQLAPKPAGLPYPDAVAVPVAANTADGGLGVLELKPGETLVVNGASGAVGAMVVQLAREAGAEVIGTASAANQEVVRSLGATPTVYGDGVADRIRSLAPNGVDAVFDCAGHGFLDAAIELRGGTERIVTIADGDAAAKGVAFYSRTGGAALDVVEWVARLVATGAFRLPGQARTYPLAEAAAAQRESETGHGLGKIVLTIG</sequence>
<dbReference type="SUPFAM" id="SSF51735">
    <property type="entry name" value="NAD(P)-binding Rossmann-fold domains"/>
    <property type="match status" value="1"/>
</dbReference>
<evidence type="ECO:0000259" key="3">
    <source>
        <dbReference type="SMART" id="SM00829"/>
    </source>
</evidence>
<keyword evidence="5" id="KW-1185">Reference proteome</keyword>
<feature type="region of interest" description="Disordered" evidence="2">
    <location>
        <begin position="1"/>
        <end position="25"/>
    </location>
</feature>
<dbReference type="GO" id="GO:0016491">
    <property type="term" value="F:oxidoreductase activity"/>
    <property type="evidence" value="ECO:0007669"/>
    <property type="project" value="InterPro"/>
</dbReference>
<dbReference type="InterPro" id="IPR011032">
    <property type="entry name" value="GroES-like_sf"/>
</dbReference>
<dbReference type="PANTHER" id="PTHR44154">
    <property type="entry name" value="QUINONE OXIDOREDUCTASE"/>
    <property type="match status" value="1"/>
</dbReference>
<proteinExistence type="predicted"/>
<dbReference type="InterPro" id="IPR013149">
    <property type="entry name" value="ADH-like_C"/>
</dbReference>
<dbReference type="CDD" id="cd05289">
    <property type="entry name" value="MDR_like_2"/>
    <property type="match status" value="1"/>
</dbReference>
<dbReference type="SUPFAM" id="SSF50129">
    <property type="entry name" value="GroES-like"/>
    <property type="match status" value="1"/>
</dbReference>
<dbReference type="Proteomes" id="UP000255355">
    <property type="component" value="Unassembled WGS sequence"/>
</dbReference>
<dbReference type="InterPro" id="IPR036291">
    <property type="entry name" value="NAD(P)-bd_dom_sf"/>
</dbReference>
<dbReference type="InterPro" id="IPR020843">
    <property type="entry name" value="ER"/>
</dbReference>
<dbReference type="Gene3D" id="3.90.180.10">
    <property type="entry name" value="Medium-chain alcohol dehydrogenases, catalytic domain"/>
    <property type="match status" value="1"/>
</dbReference>
<accession>A0A370GZY6</accession>
<dbReference type="Pfam" id="PF08240">
    <property type="entry name" value="ADH_N"/>
    <property type="match status" value="1"/>
</dbReference>
<dbReference type="AlphaFoldDB" id="A0A370GZY6"/>
<dbReference type="InterPro" id="IPR013154">
    <property type="entry name" value="ADH-like_N"/>
</dbReference>
<evidence type="ECO:0000313" key="5">
    <source>
        <dbReference type="Proteomes" id="UP000255355"/>
    </source>
</evidence>
<reference evidence="4 5" key="1">
    <citation type="submission" date="2018-07" db="EMBL/GenBank/DDBJ databases">
        <title>Genomic Encyclopedia of Type Strains, Phase IV (KMG-IV): sequencing the most valuable type-strain genomes for metagenomic binning, comparative biology and taxonomic classification.</title>
        <authorList>
            <person name="Goeker M."/>
        </authorList>
    </citation>
    <scope>NUCLEOTIDE SEQUENCE [LARGE SCALE GENOMIC DNA]</scope>
    <source>
        <strain evidence="4 5">DSM 44952</strain>
    </source>
</reference>
<evidence type="ECO:0000256" key="2">
    <source>
        <dbReference type="SAM" id="MobiDB-lite"/>
    </source>
</evidence>
<keyword evidence="1" id="KW-0521">NADP</keyword>
<evidence type="ECO:0000256" key="1">
    <source>
        <dbReference type="ARBA" id="ARBA00022857"/>
    </source>
</evidence>
<protein>
    <submittedName>
        <fullName evidence="4">NADPH:quinone reductase-like Zn-dependent oxidoreductase</fullName>
    </submittedName>
</protein>
<evidence type="ECO:0000313" key="4">
    <source>
        <dbReference type="EMBL" id="RDI48234.1"/>
    </source>
</evidence>
<dbReference type="EMBL" id="QQAZ01000008">
    <property type="protein sequence ID" value="RDI48234.1"/>
    <property type="molecule type" value="Genomic_DNA"/>
</dbReference>
<comment type="caution">
    <text evidence="4">The sequence shown here is derived from an EMBL/GenBank/DDBJ whole genome shotgun (WGS) entry which is preliminary data.</text>
</comment>
<organism evidence="4 5">
    <name type="scientific">Nocardia mexicana</name>
    <dbReference type="NCBI Taxonomy" id="279262"/>
    <lineage>
        <taxon>Bacteria</taxon>
        <taxon>Bacillati</taxon>
        <taxon>Actinomycetota</taxon>
        <taxon>Actinomycetes</taxon>
        <taxon>Mycobacteriales</taxon>
        <taxon>Nocardiaceae</taxon>
        <taxon>Nocardia</taxon>
    </lineage>
</organism>
<gene>
    <name evidence="4" type="ORF">DFR68_10863</name>
</gene>
<dbReference type="Gene3D" id="3.40.50.720">
    <property type="entry name" value="NAD(P)-binding Rossmann-like Domain"/>
    <property type="match status" value="1"/>
</dbReference>
<name>A0A370GZY6_9NOCA</name>
<feature type="domain" description="Enoyl reductase (ER)" evidence="3">
    <location>
        <begin position="41"/>
        <end position="328"/>
    </location>
</feature>
<dbReference type="InterPro" id="IPR051603">
    <property type="entry name" value="Zinc-ADH_QOR/CCCR"/>
</dbReference>
<feature type="compositionally biased region" description="Basic and acidic residues" evidence="2">
    <location>
        <begin position="1"/>
        <end position="12"/>
    </location>
</feature>
<dbReference type="SMART" id="SM00829">
    <property type="entry name" value="PKS_ER"/>
    <property type="match status" value="1"/>
</dbReference>
<dbReference type="STRING" id="1210089.GCA_001613165_05887"/>
<dbReference type="Pfam" id="PF00107">
    <property type="entry name" value="ADH_zinc_N"/>
    <property type="match status" value="1"/>
</dbReference>
<dbReference type="PANTHER" id="PTHR44154:SF1">
    <property type="entry name" value="QUINONE OXIDOREDUCTASE"/>
    <property type="match status" value="1"/>
</dbReference>